<reference evidence="1 2" key="1">
    <citation type="journal article" date="2004" name="Environ. Microbiol.">
        <title>Phylogeny-function analysis of (meta)genomic libraries: screening for expression of ribosomal RNA genes by large-insert library fluorescent in situ hybridization (LIL-FISH).</title>
        <authorList>
            <person name="Leveau J.H."/>
            <person name="Gerards S."/>
            <person name="de Boer W."/>
            <person name="van Veen J.A."/>
        </authorList>
    </citation>
    <scope>NUCLEOTIDE SEQUENCE [LARGE SCALE GENOMIC DNA]</scope>
    <source>
        <strain evidence="1 2">Ter331</strain>
    </source>
</reference>
<dbReference type="KEGG" id="cfu:CFU_1364"/>
<dbReference type="HOGENOM" id="CLU_2914560_0_0_4"/>
<protein>
    <submittedName>
        <fullName evidence="1">Uncharacterized protein</fullName>
    </submittedName>
</protein>
<proteinExistence type="predicted"/>
<evidence type="ECO:0000313" key="2">
    <source>
        <dbReference type="Proteomes" id="UP000008392"/>
    </source>
</evidence>
<name>G0AB71_COLFT</name>
<dbReference type="AlphaFoldDB" id="G0AB71"/>
<reference evidence="2" key="6">
    <citation type="submission" date="2011-05" db="EMBL/GenBank/DDBJ databases">
        <title>Complete sequence of Collimonas fungivorans Ter331.</title>
        <authorList>
            <person name="Leveau J.H."/>
        </authorList>
    </citation>
    <scope>NUCLEOTIDE SEQUENCE [LARGE SCALE GENOMIC DNA]</scope>
    <source>
        <strain evidence="2">Ter331</strain>
    </source>
</reference>
<accession>G0AB71</accession>
<dbReference type="EMBL" id="CP002745">
    <property type="protein sequence ID" value="AEK61196.1"/>
    <property type="molecule type" value="Genomic_DNA"/>
</dbReference>
<reference evidence="1 2" key="4">
    <citation type="journal article" date="2010" name="Environ. Microbiol.">
        <title>The bacterial genus Collimonas: mycophagy, weathering and other adaptive solutions to life in oligotrophic soil environments.</title>
        <authorList>
            <person name="Leveau J.H."/>
            <person name="Uroz S."/>
            <person name="de Boer W."/>
        </authorList>
    </citation>
    <scope>NUCLEOTIDE SEQUENCE [LARGE SCALE GENOMIC DNA]</scope>
    <source>
        <strain evidence="1 2">Ter331</strain>
    </source>
</reference>
<reference evidence="1 2" key="2">
    <citation type="journal article" date="2006" name="J. Microbiol. Methods">
        <title>Genomic flank-sequencing of plasposon insertion sites for rapid identification of functional genes.</title>
        <authorList>
            <person name="Leveau J.H."/>
            <person name="Gerards S."/>
            <person name="Fritsche K."/>
            <person name="Zondag G."/>
            <person name="van Veen J.A."/>
        </authorList>
    </citation>
    <scope>NUCLEOTIDE SEQUENCE [LARGE SCALE GENOMIC DNA]</scope>
    <source>
        <strain evidence="1 2">Ter331</strain>
    </source>
</reference>
<evidence type="ECO:0000313" key="1">
    <source>
        <dbReference type="EMBL" id="AEK61196.1"/>
    </source>
</evidence>
<reference evidence="1 2" key="5">
    <citation type="journal article" date="2011" name="ISME J.">
        <title>Dual transcriptional profiling of a bacterial/fungal confrontation: Collimonas fungivorans versus Aspergillus niger.</title>
        <authorList>
            <person name="Mela F."/>
            <person name="Fritsche K."/>
            <person name="de Boer W."/>
            <person name="van Veen J.A."/>
            <person name="de Graaff L.H."/>
            <person name="van den Berg M."/>
            <person name="Leveau J.H."/>
        </authorList>
    </citation>
    <scope>NUCLEOTIDE SEQUENCE [LARGE SCALE GENOMIC DNA]</scope>
    <source>
        <strain evidence="1 2">Ter331</strain>
    </source>
</reference>
<reference evidence="1 2" key="3">
    <citation type="journal article" date="2008" name="FEMS Microbiol. Ecol.">
        <title>Identification and characterization of genes underlying chitinolysis in Collimonas fungivorans Ter331.</title>
        <authorList>
            <person name="Fritsche K."/>
            <person name="de Boer W."/>
            <person name="Gerards S."/>
            <person name="van den Berg M."/>
            <person name="van Veen J.A."/>
            <person name="Leveau J.H."/>
        </authorList>
    </citation>
    <scope>NUCLEOTIDE SEQUENCE [LARGE SCALE GENOMIC DNA]</scope>
    <source>
        <strain evidence="1 2">Ter331</strain>
    </source>
</reference>
<sequence>MQTASSLPEVCTFPIAKNRSPIAGRMKLILNSAVITSQPGGALVNAAYPQALSTMLVMAPA</sequence>
<organism evidence="1 2">
    <name type="scientific">Collimonas fungivorans (strain Ter331)</name>
    <dbReference type="NCBI Taxonomy" id="1005048"/>
    <lineage>
        <taxon>Bacteria</taxon>
        <taxon>Pseudomonadati</taxon>
        <taxon>Pseudomonadota</taxon>
        <taxon>Betaproteobacteria</taxon>
        <taxon>Burkholderiales</taxon>
        <taxon>Oxalobacteraceae</taxon>
        <taxon>Collimonas</taxon>
    </lineage>
</organism>
<gene>
    <name evidence="1" type="ordered locus">CFU_1364</name>
</gene>
<keyword evidence="2" id="KW-1185">Reference proteome</keyword>
<dbReference type="Proteomes" id="UP000008392">
    <property type="component" value="Chromosome"/>
</dbReference>